<keyword evidence="1" id="KW-0004">4Fe-4S</keyword>
<dbReference type="AlphaFoldDB" id="A0A2R8BHS9"/>
<dbReference type="EMBL" id="OMOR01000001">
    <property type="protein sequence ID" value="SPH22657.1"/>
    <property type="molecule type" value="Genomic_DNA"/>
</dbReference>
<dbReference type="GO" id="GO:0016491">
    <property type="term" value="F:oxidoreductase activity"/>
    <property type="evidence" value="ECO:0007669"/>
    <property type="project" value="UniProtKB-KW"/>
</dbReference>
<sequence>MSDPQVKGWCPGAYRPMMSGDGLIVRVRPRLGSIPADKVQGLCDLSLTHGNGILDLTNRANLQMRGVRDHQAVLDGLWDLGLLDPTPELEQRRNIIVAPVCGPHHVSIAIADRLITKLNALPDLPAKFGFVVDADGPRQLSAASGDIRIETSVSGGLIVRADGSDLGQAVTESEVVNAAVALARWFNETVNPDIRRMAPHLETTPLPHCFARETFAPSAPALTPGPLTNAFAYGVPFGSIDALALKTLLTRSKAGHMRFAPNRIFILDGAAITDMQAFATSADDPRLNIHACPGAPACASASVTTRDAADILAPHLKGRSLHISGCAKGCAHRASTDVVAVGRDGAFDLVRNGHPWDEPLQRGLALDRLADELELLT</sequence>
<dbReference type="PANTHER" id="PTHR32439">
    <property type="entry name" value="FERREDOXIN--NITRITE REDUCTASE, CHLOROPLASTIC"/>
    <property type="match status" value="1"/>
</dbReference>
<protein>
    <recommendedName>
        <fullName evidence="7">Nitrite/Sulfite reductase ferredoxin-like domain-containing protein</fullName>
    </recommendedName>
</protein>
<dbReference type="Pfam" id="PF03460">
    <property type="entry name" value="NIR_SIR_ferr"/>
    <property type="match status" value="1"/>
</dbReference>
<keyword evidence="2" id="KW-0349">Heme</keyword>
<dbReference type="Gene3D" id="3.30.413.10">
    <property type="entry name" value="Sulfite Reductase Hemoprotein, domain 1"/>
    <property type="match status" value="1"/>
</dbReference>
<organism evidence="8 9">
    <name type="scientific">Ascidiaceihabitans donghaensis</name>
    <dbReference type="NCBI Taxonomy" id="1510460"/>
    <lineage>
        <taxon>Bacteria</taxon>
        <taxon>Pseudomonadati</taxon>
        <taxon>Pseudomonadota</taxon>
        <taxon>Alphaproteobacteria</taxon>
        <taxon>Rhodobacterales</taxon>
        <taxon>Paracoccaceae</taxon>
        <taxon>Ascidiaceihabitans</taxon>
    </lineage>
</organism>
<accession>A0A2R8BHS9</accession>
<evidence type="ECO:0000256" key="3">
    <source>
        <dbReference type="ARBA" id="ARBA00022723"/>
    </source>
</evidence>
<name>A0A2R8BHS9_9RHOB</name>
<dbReference type="Gene3D" id="3.90.480.20">
    <property type="match status" value="1"/>
</dbReference>
<dbReference type="InterPro" id="IPR045854">
    <property type="entry name" value="NO2/SO3_Rdtase_4Fe4S_sf"/>
</dbReference>
<dbReference type="InterPro" id="IPR036136">
    <property type="entry name" value="Nit/Sulf_reduc_fer-like_dom_sf"/>
</dbReference>
<dbReference type="PANTHER" id="PTHR32439:SF9">
    <property type="entry name" value="BLR3264 PROTEIN"/>
    <property type="match status" value="1"/>
</dbReference>
<dbReference type="OrthoDB" id="7459360at2"/>
<keyword evidence="4" id="KW-0560">Oxidoreductase</keyword>
<proteinExistence type="predicted"/>
<reference evidence="8 9" key="1">
    <citation type="submission" date="2018-03" db="EMBL/GenBank/DDBJ databases">
        <authorList>
            <person name="Keele B.F."/>
        </authorList>
    </citation>
    <scope>NUCLEOTIDE SEQUENCE [LARGE SCALE GENOMIC DNA]</scope>
    <source>
        <strain evidence="8 9">CECT 8599</strain>
    </source>
</reference>
<evidence type="ECO:0000313" key="8">
    <source>
        <dbReference type="EMBL" id="SPH22657.1"/>
    </source>
</evidence>
<keyword evidence="9" id="KW-1185">Reference proteome</keyword>
<dbReference type="SUPFAM" id="SSF56014">
    <property type="entry name" value="Nitrite and sulphite reductase 4Fe-4S domain-like"/>
    <property type="match status" value="1"/>
</dbReference>
<evidence type="ECO:0000256" key="1">
    <source>
        <dbReference type="ARBA" id="ARBA00022485"/>
    </source>
</evidence>
<dbReference type="RefSeq" id="WP_108829577.1">
    <property type="nucleotide sequence ID" value="NZ_OMOR01000001.1"/>
</dbReference>
<dbReference type="InterPro" id="IPR051329">
    <property type="entry name" value="NIR_SIR_4Fe-4S"/>
</dbReference>
<keyword evidence="5" id="KW-0408">Iron</keyword>
<dbReference type="Proteomes" id="UP000244880">
    <property type="component" value="Unassembled WGS sequence"/>
</dbReference>
<dbReference type="InterPro" id="IPR005117">
    <property type="entry name" value="NiRdtase/SiRdtase_haem-b_fer"/>
</dbReference>
<evidence type="ECO:0000256" key="5">
    <source>
        <dbReference type="ARBA" id="ARBA00023004"/>
    </source>
</evidence>
<evidence type="ECO:0000259" key="7">
    <source>
        <dbReference type="Pfam" id="PF03460"/>
    </source>
</evidence>
<dbReference type="GO" id="GO:0046872">
    <property type="term" value="F:metal ion binding"/>
    <property type="evidence" value="ECO:0007669"/>
    <property type="project" value="UniProtKB-KW"/>
</dbReference>
<gene>
    <name evidence="8" type="ORF">ASD8599_03400</name>
</gene>
<evidence type="ECO:0000256" key="6">
    <source>
        <dbReference type="ARBA" id="ARBA00023014"/>
    </source>
</evidence>
<dbReference type="SUPFAM" id="SSF55124">
    <property type="entry name" value="Nitrite/Sulfite reductase N-terminal domain-like"/>
    <property type="match status" value="1"/>
</dbReference>
<feature type="domain" description="Nitrite/Sulfite reductase ferredoxin-like" evidence="7">
    <location>
        <begin position="16"/>
        <end position="71"/>
    </location>
</feature>
<keyword evidence="3" id="KW-0479">Metal-binding</keyword>
<dbReference type="GO" id="GO:0051539">
    <property type="term" value="F:4 iron, 4 sulfur cluster binding"/>
    <property type="evidence" value="ECO:0007669"/>
    <property type="project" value="UniProtKB-KW"/>
</dbReference>
<evidence type="ECO:0000313" key="9">
    <source>
        <dbReference type="Proteomes" id="UP000244880"/>
    </source>
</evidence>
<evidence type="ECO:0000256" key="4">
    <source>
        <dbReference type="ARBA" id="ARBA00023002"/>
    </source>
</evidence>
<keyword evidence="6" id="KW-0411">Iron-sulfur</keyword>
<evidence type="ECO:0000256" key="2">
    <source>
        <dbReference type="ARBA" id="ARBA00022617"/>
    </source>
</evidence>